<dbReference type="GeneID" id="17306372"/>
<evidence type="ECO:0000256" key="1">
    <source>
        <dbReference type="SAM" id="MobiDB-lite"/>
    </source>
</evidence>
<dbReference type="RefSeq" id="XP_005836723.1">
    <property type="nucleotide sequence ID" value="XM_005836666.1"/>
</dbReference>
<dbReference type="AlphaFoldDB" id="L1JNU3"/>
<keyword evidence="4" id="KW-1185">Reference proteome</keyword>
<proteinExistence type="predicted"/>
<evidence type="ECO:0000313" key="2">
    <source>
        <dbReference type="EMBL" id="EKX49743.1"/>
    </source>
</evidence>
<reference evidence="2 4" key="1">
    <citation type="journal article" date="2012" name="Nature">
        <title>Algal genomes reveal evolutionary mosaicism and the fate of nucleomorphs.</title>
        <authorList>
            <consortium name="DOE Joint Genome Institute"/>
            <person name="Curtis B.A."/>
            <person name="Tanifuji G."/>
            <person name="Burki F."/>
            <person name="Gruber A."/>
            <person name="Irimia M."/>
            <person name="Maruyama S."/>
            <person name="Arias M.C."/>
            <person name="Ball S.G."/>
            <person name="Gile G.H."/>
            <person name="Hirakawa Y."/>
            <person name="Hopkins J.F."/>
            <person name="Kuo A."/>
            <person name="Rensing S.A."/>
            <person name="Schmutz J."/>
            <person name="Symeonidi A."/>
            <person name="Elias M."/>
            <person name="Eveleigh R.J."/>
            <person name="Herman E.K."/>
            <person name="Klute M.J."/>
            <person name="Nakayama T."/>
            <person name="Obornik M."/>
            <person name="Reyes-Prieto A."/>
            <person name="Armbrust E.V."/>
            <person name="Aves S.J."/>
            <person name="Beiko R.G."/>
            <person name="Coutinho P."/>
            <person name="Dacks J.B."/>
            <person name="Durnford D.G."/>
            <person name="Fast N.M."/>
            <person name="Green B.R."/>
            <person name="Grisdale C.J."/>
            <person name="Hempel F."/>
            <person name="Henrissat B."/>
            <person name="Hoppner M.P."/>
            <person name="Ishida K."/>
            <person name="Kim E."/>
            <person name="Koreny L."/>
            <person name="Kroth P.G."/>
            <person name="Liu Y."/>
            <person name="Malik S.B."/>
            <person name="Maier U.G."/>
            <person name="McRose D."/>
            <person name="Mock T."/>
            <person name="Neilson J.A."/>
            <person name="Onodera N.T."/>
            <person name="Poole A.M."/>
            <person name="Pritham E.J."/>
            <person name="Richards T.A."/>
            <person name="Rocap G."/>
            <person name="Roy S.W."/>
            <person name="Sarai C."/>
            <person name="Schaack S."/>
            <person name="Shirato S."/>
            <person name="Slamovits C.H."/>
            <person name="Spencer D.F."/>
            <person name="Suzuki S."/>
            <person name="Worden A.Z."/>
            <person name="Zauner S."/>
            <person name="Barry K."/>
            <person name="Bell C."/>
            <person name="Bharti A.K."/>
            <person name="Crow J.A."/>
            <person name="Grimwood J."/>
            <person name="Kramer R."/>
            <person name="Lindquist E."/>
            <person name="Lucas S."/>
            <person name="Salamov A."/>
            <person name="McFadden G.I."/>
            <person name="Lane C.E."/>
            <person name="Keeling P.J."/>
            <person name="Gray M.W."/>
            <person name="Grigoriev I.V."/>
            <person name="Archibald J.M."/>
        </authorList>
    </citation>
    <scope>NUCLEOTIDE SEQUENCE</scope>
    <source>
        <strain evidence="2 4">CCMP2712</strain>
    </source>
</reference>
<reference evidence="4" key="2">
    <citation type="submission" date="2012-11" db="EMBL/GenBank/DDBJ databases">
        <authorList>
            <person name="Kuo A."/>
            <person name="Curtis B.A."/>
            <person name="Tanifuji G."/>
            <person name="Burki F."/>
            <person name="Gruber A."/>
            <person name="Irimia M."/>
            <person name="Maruyama S."/>
            <person name="Arias M.C."/>
            <person name="Ball S.G."/>
            <person name="Gile G.H."/>
            <person name="Hirakawa Y."/>
            <person name="Hopkins J.F."/>
            <person name="Rensing S.A."/>
            <person name="Schmutz J."/>
            <person name="Symeonidi A."/>
            <person name="Elias M."/>
            <person name="Eveleigh R.J."/>
            <person name="Herman E.K."/>
            <person name="Klute M.J."/>
            <person name="Nakayama T."/>
            <person name="Obornik M."/>
            <person name="Reyes-Prieto A."/>
            <person name="Armbrust E.V."/>
            <person name="Aves S.J."/>
            <person name="Beiko R.G."/>
            <person name="Coutinho P."/>
            <person name="Dacks J.B."/>
            <person name="Durnford D.G."/>
            <person name="Fast N.M."/>
            <person name="Green B.R."/>
            <person name="Grisdale C."/>
            <person name="Hempe F."/>
            <person name="Henrissat B."/>
            <person name="Hoppner M.P."/>
            <person name="Ishida K.-I."/>
            <person name="Kim E."/>
            <person name="Koreny L."/>
            <person name="Kroth P.G."/>
            <person name="Liu Y."/>
            <person name="Malik S.-B."/>
            <person name="Maier U.G."/>
            <person name="McRose D."/>
            <person name="Mock T."/>
            <person name="Neilson J.A."/>
            <person name="Onodera N.T."/>
            <person name="Poole A.M."/>
            <person name="Pritham E.J."/>
            <person name="Richards T.A."/>
            <person name="Rocap G."/>
            <person name="Roy S.W."/>
            <person name="Sarai C."/>
            <person name="Schaack S."/>
            <person name="Shirato S."/>
            <person name="Slamovits C.H."/>
            <person name="Spencer D.F."/>
            <person name="Suzuki S."/>
            <person name="Worden A.Z."/>
            <person name="Zauner S."/>
            <person name="Barry K."/>
            <person name="Bell C."/>
            <person name="Bharti A.K."/>
            <person name="Crow J.A."/>
            <person name="Grimwood J."/>
            <person name="Kramer R."/>
            <person name="Lindquist E."/>
            <person name="Lucas S."/>
            <person name="Salamov A."/>
            <person name="McFadden G.I."/>
            <person name="Lane C.E."/>
            <person name="Keeling P.J."/>
            <person name="Gray M.W."/>
            <person name="Grigoriev I.V."/>
            <person name="Archibald J.M."/>
        </authorList>
    </citation>
    <scope>NUCLEOTIDE SEQUENCE</scope>
    <source>
        <strain evidence="4">CCMP2712</strain>
    </source>
</reference>
<feature type="region of interest" description="Disordered" evidence="1">
    <location>
        <begin position="57"/>
        <end position="82"/>
    </location>
</feature>
<sequence length="579" mass="63489">MLTQPMEDLSKKIASEDSNSRRIKIDLLCGTRTSSTGSPQPYSPLVPKQWTVFAEKGDKESNVPVKQPKFDSSARDSCPSGDTKEDSYFLVNLFVAALGDGKVLTEGARKKQDLLEQVVRNVSKEQNTVVHVSSEASTMHIKLRVFVENSIEAKAVTEYIASHPSQTPAPFVILSKKIHMAVKYNSKELDISCASVADRLRKQAKTRAVKMLKEAIADPSCGATFRALRGYSGPSTPSLSFDKYIQSRTSLLGTEGSKRYIIFSAKNKCGIENKLPSNISPPKKQPSTNDSMLSAFFPVNLFVTAIGDGVLAKDITAKARERLETVLSKIPKEQHTCVEIQGEGITDIKMRVFVANSEDAKAVNDYIQSHEKQVPAPFVVLARDIPMALLYDPTKLDLADSSVADRLRKQAKTRAVKMMREIIADEGRGLNIRSIRGHQGPYDPASILDQLVKNKATPLRGHGTSKRYITFSARNKTFAPLAPIAKCSLPQLYSWPGSLLPAQIRGLSQASGSAAMGSKKIKEEDDVAAAQLLTHVAMAYACMDVKDEKLAGIVPRAPLKRGLEGDCEVWGKYKMSRNC</sequence>
<dbReference type="HOGENOM" id="CLU_471312_0_0_1"/>
<protein>
    <submittedName>
        <fullName evidence="2 3">Uncharacterized protein</fullName>
    </submittedName>
</protein>
<evidence type="ECO:0000313" key="4">
    <source>
        <dbReference type="Proteomes" id="UP000011087"/>
    </source>
</evidence>
<organism evidence="2">
    <name type="scientific">Guillardia theta (strain CCMP2712)</name>
    <name type="common">Cryptophyte</name>
    <dbReference type="NCBI Taxonomy" id="905079"/>
    <lineage>
        <taxon>Eukaryota</taxon>
        <taxon>Cryptophyceae</taxon>
        <taxon>Pyrenomonadales</taxon>
        <taxon>Geminigeraceae</taxon>
        <taxon>Guillardia</taxon>
    </lineage>
</organism>
<dbReference type="PaxDb" id="55529-EKX49743"/>
<dbReference type="EMBL" id="JH992981">
    <property type="protein sequence ID" value="EKX49743.1"/>
    <property type="molecule type" value="Genomic_DNA"/>
</dbReference>
<dbReference type="OrthoDB" id="10515126at2759"/>
<name>L1JNU3_GUITC</name>
<evidence type="ECO:0000313" key="3">
    <source>
        <dbReference type="EnsemblProtists" id="EKX49743"/>
    </source>
</evidence>
<reference evidence="3" key="3">
    <citation type="submission" date="2016-03" db="UniProtKB">
        <authorList>
            <consortium name="EnsemblProtists"/>
        </authorList>
    </citation>
    <scope>IDENTIFICATION</scope>
</reference>
<dbReference type="Proteomes" id="UP000011087">
    <property type="component" value="Unassembled WGS sequence"/>
</dbReference>
<dbReference type="EnsemblProtists" id="EKX49743">
    <property type="protein sequence ID" value="EKX49743"/>
    <property type="gene ID" value="GUITHDRAFT_151444"/>
</dbReference>
<dbReference type="KEGG" id="gtt:GUITHDRAFT_151444"/>
<gene>
    <name evidence="2" type="ORF">GUITHDRAFT_151444</name>
</gene>
<accession>L1JNU3</accession>